<gene>
    <name evidence="3" type="ORF">M0L20_29830</name>
</gene>
<dbReference type="InterPro" id="IPR009362">
    <property type="entry name" value="YhcG_C"/>
</dbReference>
<accession>A0ABT0HVC7</accession>
<evidence type="ECO:0000313" key="4">
    <source>
        <dbReference type="Proteomes" id="UP001202180"/>
    </source>
</evidence>
<dbReference type="RefSeq" id="WP_248480987.1">
    <property type="nucleotide sequence ID" value="NZ_JALPRF010000017.1"/>
</dbReference>
<comment type="caution">
    <text evidence="3">The sequence shown here is derived from an EMBL/GenBank/DDBJ whole genome shotgun (WGS) entry which is preliminary data.</text>
</comment>
<dbReference type="InterPro" id="IPR041527">
    <property type="entry name" value="YhcG_N"/>
</dbReference>
<keyword evidence="4" id="KW-1185">Reference proteome</keyword>
<evidence type="ECO:0000259" key="1">
    <source>
        <dbReference type="Pfam" id="PF06250"/>
    </source>
</evidence>
<dbReference type="Pfam" id="PF17761">
    <property type="entry name" value="DUF1016_N"/>
    <property type="match status" value="1"/>
</dbReference>
<protein>
    <submittedName>
        <fullName evidence="3">PDDEXK nuclease domain-containing protein</fullName>
    </submittedName>
</protein>
<dbReference type="Proteomes" id="UP001202180">
    <property type="component" value="Unassembled WGS sequence"/>
</dbReference>
<name>A0ABT0HVC7_9BACT</name>
<feature type="domain" description="YhcG N-terminal" evidence="2">
    <location>
        <begin position="34"/>
        <end position="157"/>
    </location>
</feature>
<dbReference type="EMBL" id="JALPRF010000017">
    <property type="protein sequence ID" value="MCK8496104.1"/>
    <property type="molecule type" value="Genomic_DNA"/>
</dbReference>
<sequence length="311" mass="35893">MNAPPTNHVELFRYLRSVVDTTEQSRDPYPKFVLVEAYWHLGRIIVETEQAGTERADYGIHLIELLSQRLTESFGKGYSLPNMWRFKQFYLAYPILSNKGRELPDLRQHLRTELVWSHYRLLMQIKNLQERAFYMQQAADERWTVKLLQKLVRSRYYYQAALGQDQLLANTKKVVTVTTLSHRLTNTQPQSLRTQVANLKKTLLERYVGYAFVAQRQFISSDGQDKWIDLVFFHLLLQRFVLVQFAEHNPANSASFTQLVDAYFSKQPPTIGKPPVGLLVNNEGTVRLTTVSFESGLPADESALLPLTAAP</sequence>
<evidence type="ECO:0000259" key="2">
    <source>
        <dbReference type="Pfam" id="PF17761"/>
    </source>
</evidence>
<evidence type="ECO:0000313" key="3">
    <source>
        <dbReference type="EMBL" id="MCK8496104.1"/>
    </source>
</evidence>
<reference evidence="3 4" key="1">
    <citation type="submission" date="2022-04" db="EMBL/GenBank/DDBJ databases">
        <title>Spirosoma sp. strain RP8 genome sequencing and assembly.</title>
        <authorList>
            <person name="Jung Y."/>
        </authorList>
    </citation>
    <scope>NUCLEOTIDE SEQUENCE [LARGE SCALE GENOMIC DNA]</scope>
    <source>
        <strain evidence="3 4">RP8</strain>
    </source>
</reference>
<dbReference type="PANTHER" id="PTHR30547:SF5">
    <property type="entry name" value="NUCLEASE YHCG-RELATED"/>
    <property type="match status" value="1"/>
</dbReference>
<dbReference type="PANTHER" id="PTHR30547">
    <property type="entry name" value="UNCHARACTERIZED PROTEIN YHCG-RELATED"/>
    <property type="match status" value="1"/>
</dbReference>
<proteinExistence type="predicted"/>
<organism evidence="3 4">
    <name type="scientific">Spirosoma liriopis</name>
    <dbReference type="NCBI Taxonomy" id="2937440"/>
    <lineage>
        <taxon>Bacteria</taxon>
        <taxon>Pseudomonadati</taxon>
        <taxon>Bacteroidota</taxon>
        <taxon>Cytophagia</taxon>
        <taxon>Cytophagales</taxon>
        <taxon>Cytophagaceae</taxon>
        <taxon>Spirosoma</taxon>
    </lineage>
</organism>
<feature type="domain" description="YhcG PDDEXK nuclease" evidence="1">
    <location>
        <begin position="196"/>
        <end position="283"/>
    </location>
</feature>
<dbReference type="Pfam" id="PF06250">
    <property type="entry name" value="YhcG_C"/>
    <property type="match status" value="1"/>
</dbReference>
<dbReference type="InterPro" id="IPR053148">
    <property type="entry name" value="PD-DEXK-like_domain"/>
</dbReference>